<keyword evidence="4" id="KW-0547">Nucleotide-binding</keyword>
<comment type="caution">
    <text evidence="11">The sequence shown here is derived from an EMBL/GenBank/DDBJ whole genome shotgun (WGS) entry which is preliminary data.</text>
</comment>
<dbReference type="GO" id="GO:0045717">
    <property type="term" value="P:negative regulation of fatty acid biosynthetic process"/>
    <property type="evidence" value="ECO:0007669"/>
    <property type="project" value="UniProtKB-ARBA"/>
</dbReference>
<feature type="region of interest" description="Disordered" evidence="9">
    <location>
        <begin position="286"/>
        <end position="320"/>
    </location>
</feature>
<dbReference type="Gene3D" id="3.30.200.20">
    <property type="entry name" value="Phosphorylase Kinase, domain 1"/>
    <property type="match status" value="1"/>
</dbReference>
<evidence type="ECO:0000256" key="8">
    <source>
        <dbReference type="ARBA" id="ARBA00048679"/>
    </source>
</evidence>
<comment type="catalytic activity">
    <reaction evidence="7">
        <text>L-threonyl-[protein] + ATP = O-phospho-L-threonyl-[protein] + ADP + H(+)</text>
        <dbReference type="Rhea" id="RHEA:46608"/>
        <dbReference type="Rhea" id="RHEA-COMP:11060"/>
        <dbReference type="Rhea" id="RHEA-COMP:11605"/>
        <dbReference type="ChEBI" id="CHEBI:15378"/>
        <dbReference type="ChEBI" id="CHEBI:30013"/>
        <dbReference type="ChEBI" id="CHEBI:30616"/>
        <dbReference type="ChEBI" id="CHEBI:61977"/>
        <dbReference type="ChEBI" id="CHEBI:456216"/>
        <dbReference type="EC" id="2.7.11.1"/>
    </reaction>
</comment>
<feature type="compositionally biased region" description="Low complexity" evidence="9">
    <location>
        <begin position="405"/>
        <end position="417"/>
    </location>
</feature>
<dbReference type="AlphaFoldDB" id="A0A852UXK2"/>
<dbReference type="EMBL" id="JACCCO010000001">
    <property type="protein sequence ID" value="NYF40979.1"/>
    <property type="molecule type" value="Genomic_DNA"/>
</dbReference>
<keyword evidence="6" id="KW-0067">ATP-binding</keyword>
<comment type="catalytic activity">
    <reaction evidence="8">
        <text>L-seryl-[protein] + ATP = O-phospho-L-seryl-[protein] + ADP + H(+)</text>
        <dbReference type="Rhea" id="RHEA:17989"/>
        <dbReference type="Rhea" id="RHEA-COMP:9863"/>
        <dbReference type="Rhea" id="RHEA-COMP:11604"/>
        <dbReference type="ChEBI" id="CHEBI:15378"/>
        <dbReference type="ChEBI" id="CHEBI:29999"/>
        <dbReference type="ChEBI" id="CHEBI:30616"/>
        <dbReference type="ChEBI" id="CHEBI:83421"/>
        <dbReference type="ChEBI" id="CHEBI:456216"/>
        <dbReference type="EC" id="2.7.11.1"/>
    </reaction>
</comment>
<name>A0A852UXK2_9ACTN</name>
<keyword evidence="3 11" id="KW-0808">Transferase</keyword>
<evidence type="ECO:0000313" key="12">
    <source>
        <dbReference type="Proteomes" id="UP000576393"/>
    </source>
</evidence>
<dbReference type="PANTHER" id="PTHR43289:SF6">
    <property type="entry name" value="SERINE_THREONINE-PROTEIN KINASE NEKL-3"/>
    <property type="match status" value="1"/>
</dbReference>
<protein>
    <recommendedName>
        <fullName evidence="1">non-specific serine/threonine protein kinase</fullName>
        <ecNumber evidence="1">2.7.11.1</ecNumber>
    </recommendedName>
</protein>
<feature type="domain" description="Protein kinase" evidence="10">
    <location>
        <begin position="9"/>
        <end position="269"/>
    </location>
</feature>
<evidence type="ECO:0000256" key="9">
    <source>
        <dbReference type="SAM" id="MobiDB-lite"/>
    </source>
</evidence>
<dbReference type="GO" id="GO:0004674">
    <property type="term" value="F:protein serine/threonine kinase activity"/>
    <property type="evidence" value="ECO:0007669"/>
    <property type="project" value="UniProtKB-KW"/>
</dbReference>
<evidence type="ECO:0000259" key="10">
    <source>
        <dbReference type="PROSITE" id="PS50011"/>
    </source>
</evidence>
<dbReference type="PROSITE" id="PS50011">
    <property type="entry name" value="PROTEIN_KINASE_DOM"/>
    <property type="match status" value="1"/>
</dbReference>
<dbReference type="PROSITE" id="PS00108">
    <property type="entry name" value="PROTEIN_KINASE_ST"/>
    <property type="match status" value="1"/>
</dbReference>
<dbReference type="Proteomes" id="UP000576393">
    <property type="component" value="Unassembled WGS sequence"/>
</dbReference>
<keyword evidence="5 11" id="KW-0418">Kinase</keyword>
<dbReference type="FunFam" id="1.10.510.10:FF:000021">
    <property type="entry name" value="Serine/threonine protein kinase"/>
    <property type="match status" value="1"/>
</dbReference>
<dbReference type="SMART" id="SM00220">
    <property type="entry name" value="S_TKc"/>
    <property type="match status" value="1"/>
</dbReference>
<evidence type="ECO:0000256" key="1">
    <source>
        <dbReference type="ARBA" id="ARBA00012513"/>
    </source>
</evidence>
<feature type="compositionally biased region" description="Acidic residues" evidence="9">
    <location>
        <begin position="496"/>
        <end position="505"/>
    </location>
</feature>
<evidence type="ECO:0000256" key="3">
    <source>
        <dbReference type="ARBA" id="ARBA00022679"/>
    </source>
</evidence>
<feature type="compositionally biased region" description="Pro residues" evidence="9">
    <location>
        <begin position="462"/>
        <end position="484"/>
    </location>
</feature>
<dbReference type="Gene3D" id="1.10.510.10">
    <property type="entry name" value="Transferase(Phosphotransferase) domain 1"/>
    <property type="match status" value="1"/>
</dbReference>
<dbReference type="SUPFAM" id="SSF56112">
    <property type="entry name" value="Protein kinase-like (PK-like)"/>
    <property type="match status" value="1"/>
</dbReference>
<feature type="compositionally biased region" description="Low complexity" evidence="9">
    <location>
        <begin position="445"/>
        <end position="461"/>
    </location>
</feature>
<evidence type="ECO:0000256" key="2">
    <source>
        <dbReference type="ARBA" id="ARBA00022527"/>
    </source>
</evidence>
<evidence type="ECO:0000313" key="11">
    <source>
        <dbReference type="EMBL" id="NYF40979.1"/>
    </source>
</evidence>
<dbReference type="InterPro" id="IPR011009">
    <property type="entry name" value="Kinase-like_dom_sf"/>
</dbReference>
<dbReference type="Pfam" id="PF00069">
    <property type="entry name" value="Pkinase"/>
    <property type="match status" value="1"/>
</dbReference>
<reference evidence="11 12" key="1">
    <citation type="submission" date="2020-07" db="EMBL/GenBank/DDBJ databases">
        <title>Sequencing the genomes of 1000 actinobacteria strains.</title>
        <authorList>
            <person name="Klenk H.-P."/>
        </authorList>
    </citation>
    <scope>NUCLEOTIDE SEQUENCE [LARGE SCALE GENOMIC DNA]</scope>
    <source>
        <strain evidence="11 12">DSM 45763</strain>
    </source>
</reference>
<dbReference type="InterPro" id="IPR008271">
    <property type="entry name" value="Ser/Thr_kinase_AS"/>
</dbReference>
<keyword evidence="12" id="KW-1185">Reference proteome</keyword>
<evidence type="ECO:0000256" key="6">
    <source>
        <dbReference type="ARBA" id="ARBA00022840"/>
    </source>
</evidence>
<accession>A0A852UXK2</accession>
<dbReference type="EC" id="2.7.11.1" evidence="1"/>
<dbReference type="FunFam" id="3.30.200.20:FF:000035">
    <property type="entry name" value="Serine/threonine protein kinase Stk1"/>
    <property type="match status" value="1"/>
</dbReference>
<dbReference type="RefSeq" id="WP_179821347.1">
    <property type="nucleotide sequence ID" value="NZ_JACCCO010000001.1"/>
</dbReference>
<proteinExistence type="predicted"/>
<keyword evidence="2" id="KW-0723">Serine/threonine-protein kinase</keyword>
<evidence type="ECO:0000256" key="7">
    <source>
        <dbReference type="ARBA" id="ARBA00047899"/>
    </source>
</evidence>
<dbReference type="PANTHER" id="PTHR43289">
    <property type="entry name" value="MITOGEN-ACTIVATED PROTEIN KINASE KINASE KINASE 20-RELATED"/>
    <property type="match status" value="1"/>
</dbReference>
<dbReference type="InterPro" id="IPR000719">
    <property type="entry name" value="Prot_kinase_dom"/>
</dbReference>
<dbReference type="CDD" id="cd14014">
    <property type="entry name" value="STKc_PknB_like"/>
    <property type="match status" value="1"/>
</dbReference>
<feature type="region of interest" description="Disordered" evidence="9">
    <location>
        <begin position="400"/>
        <end position="505"/>
    </location>
</feature>
<evidence type="ECO:0000256" key="4">
    <source>
        <dbReference type="ARBA" id="ARBA00022741"/>
    </source>
</evidence>
<evidence type="ECO:0000256" key="5">
    <source>
        <dbReference type="ARBA" id="ARBA00022777"/>
    </source>
</evidence>
<gene>
    <name evidence="11" type="ORF">HDA43_003138</name>
</gene>
<organism evidence="11 12">
    <name type="scientific">Streptosporangium sandarakinum</name>
    <dbReference type="NCBI Taxonomy" id="1260955"/>
    <lineage>
        <taxon>Bacteria</taxon>
        <taxon>Bacillati</taxon>
        <taxon>Actinomycetota</taxon>
        <taxon>Actinomycetes</taxon>
        <taxon>Streptosporangiales</taxon>
        <taxon>Streptosporangiaceae</taxon>
        <taxon>Streptosporangium</taxon>
    </lineage>
</organism>
<sequence length="505" mass="51615">MTALLGGRYRPLGRIATGGMGEVWRARDELLGREVAVKLLRRHVAADPDFRERFRMEARIAAGLSDPGIAQVFDYGEADDVAYLVMELVPGDSLATILKRSGRLSAEDTLDMVEQTARALAAAHRSGIIHRDIKPGNLLVTETGTVKITDFGIARALEAAPMTQTGTVLGTAQYVSPEQASGERLTFATDVYSLGVVAYECLAGRPPFVSETQVAIALMHIGQEPPPLPESVPQAVRDLVMRCLAKDPGSRPAGAEDLAGRARALRESLTAAGATGLALLTDPHGWRAEPASEWPRDVVPAPADGDAGAQTPVDAAGADDADTAGAGIAGAGVAGSGIADPGVAGADPYGLGAETAGGARRPRRGLRRTTVIAATAVGCAAAVGLGALTAQDLANQNVDRGSGGSVVPVSPTVTASPSPTPTRPRPVRSRPSAVPTKQHRPPSTPSATVSTSATPSAQPSTSPTPSPTPTAPPPPPTPTAPPATPSTTTSAIPDPGETDAPNEET</sequence>
<dbReference type="GO" id="GO:0005524">
    <property type="term" value="F:ATP binding"/>
    <property type="evidence" value="ECO:0007669"/>
    <property type="project" value="UniProtKB-KW"/>
</dbReference>